<feature type="region of interest" description="Disordered" evidence="4">
    <location>
        <begin position="563"/>
        <end position="788"/>
    </location>
</feature>
<proteinExistence type="predicted"/>
<dbReference type="Pfam" id="PF12796">
    <property type="entry name" value="Ank_2"/>
    <property type="match status" value="1"/>
</dbReference>
<evidence type="ECO:0000313" key="6">
    <source>
        <dbReference type="Proteomes" id="UP000815325"/>
    </source>
</evidence>
<evidence type="ECO:0000256" key="3">
    <source>
        <dbReference type="PROSITE-ProRule" id="PRU00023"/>
    </source>
</evidence>
<dbReference type="Proteomes" id="UP000815325">
    <property type="component" value="Unassembled WGS sequence"/>
</dbReference>
<feature type="region of interest" description="Disordered" evidence="4">
    <location>
        <begin position="376"/>
        <end position="400"/>
    </location>
</feature>
<dbReference type="InterPro" id="IPR036770">
    <property type="entry name" value="Ankyrin_rpt-contain_sf"/>
</dbReference>
<dbReference type="SMART" id="SM00248">
    <property type="entry name" value="ANK"/>
    <property type="match status" value="3"/>
</dbReference>
<evidence type="ECO:0000256" key="4">
    <source>
        <dbReference type="SAM" id="MobiDB-lite"/>
    </source>
</evidence>
<feature type="compositionally biased region" description="Pro residues" evidence="4">
    <location>
        <begin position="252"/>
        <end position="267"/>
    </location>
</feature>
<dbReference type="InterPro" id="IPR002110">
    <property type="entry name" value="Ankyrin_rpt"/>
</dbReference>
<feature type="region of interest" description="Disordered" evidence="4">
    <location>
        <begin position="1"/>
        <end position="269"/>
    </location>
</feature>
<dbReference type="Gene3D" id="1.25.40.20">
    <property type="entry name" value="Ankyrin repeat-containing domain"/>
    <property type="match status" value="1"/>
</dbReference>
<feature type="compositionally biased region" description="Low complexity" evidence="4">
    <location>
        <begin position="646"/>
        <end position="657"/>
    </location>
</feature>
<feature type="compositionally biased region" description="Basic residues" evidence="4">
    <location>
        <begin position="311"/>
        <end position="321"/>
    </location>
</feature>
<feature type="region of interest" description="Disordered" evidence="4">
    <location>
        <begin position="297"/>
        <end position="351"/>
    </location>
</feature>
<organism evidence="5 6">
    <name type="scientific">Dunaliella salina</name>
    <name type="common">Green alga</name>
    <name type="synonym">Protococcus salinus</name>
    <dbReference type="NCBI Taxonomy" id="3046"/>
    <lineage>
        <taxon>Eukaryota</taxon>
        <taxon>Viridiplantae</taxon>
        <taxon>Chlorophyta</taxon>
        <taxon>core chlorophytes</taxon>
        <taxon>Chlorophyceae</taxon>
        <taxon>CS clade</taxon>
        <taxon>Chlamydomonadales</taxon>
        <taxon>Dunaliellaceae</taxon>
        <taxon>Dunaliella</taxon>
    </lineage>
</organism>
<protein>
    <submittedName>
        <fullName evidence="5">Uncharacterized protein</fullName>
    </submittedName>
</protein>
<dbReference type="PANTHER" id="PTHR24171:SF8">
    <property type="entry name" value="BRCA1-ASSOCIATED RING DOMAIN PROTEIN 1"/>
    <property type="match status" value="1"/>
</dbReference>
<feature type="repeat" description="ANK" evidence="3">
    <location>
        <begin position="511"/>
        <end position="543"/>
    </location>
</feature>
<dbReference type="Pfam" id="PF00023">
    <property type="entry name" value="Ank"/>
    <property type="match status" value="1"/>
</dbReference>
<evidence type="ECO:0000313" key="5">
    <source>
        <dbReference type="EMBL" id="KAF5836143.1"/>
    </source>
</evidence>
<feature type="compositionally biased region" description="Low complexity" evidence="4">
    <location>
        <begin position="146"/>
        <end position="157"/>
    </location>
</feature>
<dbReference type="PANTHER" id="PTHR24171">
    <property type="entry name" value="ANKYRIN REPEAT DOMAIN-CONTAINING PROTEIN 39-RELATED"/>
    <property type="match status" value="1"/>
</dbReference>
<keyword evidence="6" id="KW-1185">Reference proteome</keyword>
<feature type="compositionally biased region" description="Low complexity" evidence="4">
    <location>
        <begin position="68"/>
        <end position="84"/>
    </location>
</feature>
<feature type="repeat" description="ANK" evidence="3">
    <location>
        <begin position="482"/>
        <end position="510"/>
    </location>
</feature>
<dbReference type="PRINTS" id="PR01415">
    <property type="entry name" value="ANKYRIN"/>
</dbReference>
<feature type="compositionally biased region" description="Gly residues" evidence="4">
    <location>
        <begin position="222"/>
        <end position="231"/>
    </location>
</feature>
<dbReference type="SUPFAM" id="SSF48403">
    <property type="entry name" value="Ankyrin repeat"/>
    <property type="match status" value="1"/>
</dbReference>
<feature type="compositionally biased region" description="Low complexity" evidence="4">
    <location>
        <begin position="754"/>
        <end position="767"/>
    </location>
</feature>
<comment type="caution">
    <text evidence="5">The sequence shown here is derived from an EMBL/GenBank/DDBJ whole genome shotgun (WGS) entry which is preliminary data.</text>
</comment>
<feature type="compositionally biased region" description="Low complexity" evidence="4">
    <location>
        <begin position="185"/>
        <end position="202"/>
    </location>
</feature>
<dbReference type="PROSITE" id="PS50297">
    <property type="entry name" value="ANK_REP_REGION"/>
    <property type="match status" value="3"/>
</dbReference>
<reference evidence="5" key="1">
    <citation type="submission" date="2017-08" db="EMBL/GenBank/DDBJ databases">
        <authorList>
            <person name="Polle J.E."/>
            <person name="Barry K."/>
            <person name="Cushman J."/>
            <person name="Schmutz J."/>
            <person name="Tran D."/>
            <person name="Hathwaick L.T."/>
            <person name="Yim W.C."/>
            <person name="Jenkins J."/>
            <person name="Mckie-Krisberg Z.M."/>
            <person name="Prochnik S."/>
            <person name="Lindquist E."/>
            <person name="Dockter R.B."/>
            <person name="Adam C."/>
            <person name="Molina H."/>
            <person name="Bunkerborg J."/>
            <person name="Jin E."/>
            <person name="Buchheim M."/>
            <person name="Magnuson J."/>
        </authorList>
    </citation>
    <scope>NUCLEOTIDE SEQUENCE</scope>
    <source>
        <strain evidence="5">CCAP 19/18</strain>
    </source>
</reference>
<feature type="compositionally biased region" description="Low complexity" evidence="4">
    <location>
        <begin position="232"/>
        <end position="241"/>
    </location>
</feature>
<evidence type="ECO:0000256" key="1">
    <source>
        <dbReference type="ARBA" id="ARBA00022737"/>
    </source>
</evidence>
<evidence type="ECO:0000256" key="2">
    <source>
        <dbReference type="ARBA" id="ARBA00023043"/>
    </source>
</evidence>
<feature type="compositionally biased region" description="Gly residues" evidence="4">
    <location>
        <begin position="658"/>
        <end position="668"/>
    </location>
</feature>
<feature type="compositionally biased region" description="Basic residues" evidence="4">
    <location>
        <begin position="701"/>
        <end position="710"/>
    </location>
</feature>
<gene>
    <name evidence="5" type="ORF">DUNSADRAFT_6346</name>
</gene>
<dbReference type="PROSITE" id="PS50088">
    <property type="entry name" value="ANK_REPEAT"/>
    <property type="match status" value="3"/>
</dbReference>
<feature type="compositionally biased region" description="Low complexity" evidence="4">
    <location>
        <begin position="566"/>
        <end position="600"/>
    </location>
</feature>
<keyword evidence="1" id="KW-0677">Repeat</keyword>
<accession>A0ABQ7GNJ2</accession>
<feature type="compositionally biased region" description="Polar residues" evidence="4">
    <location>
        <begin position="376"/>
        <end position="388"/>
    </location>
</feature>
<feature type="repeat" description="ANK" evidence="3">
    <location>
        <begin position="445"/>
        <end position="477"/>
    </location>
</feature>
<sequence>MGLSLLGGPQENLNLLSSPTKPPPPSRLLLGQQQEGMRGPGSPSKAPPLRPLANPININACVYQNGETPASSTGNSSSASSSPTKQLSLHPHLRAPSVQGLQHPDLPDSASSENGNITAAGFVKASSPPGAPPSHHRLASASRVDAASTPASTTSPHTSPPLPKPSGSSPSKARTHEPSAPPPALGAALQQQQQQQHQVGQGAKEGGGAAGNAALRPPVGHHVGGPGGEGLPEGSNPSGSSATTPAPTGFVPRPPPSDSSPGAPRPPSADIVAHVNVVNAVSDASKAGIVYGGNLVPRPPSVEAGPDHKGLPHVRTRRRSSRLNSPVEGNRMQDNSPMCGASPQAGKHLQGELQRTPSTLANQDAASLISRAQSLTSMGSNQTELSSPAPTPGSAHRPNSGRTRAVQFLVDAVRSKDSARFQDALDYLRLPNGAVAGLNEHHSVTGRTPLHEAVMLNNMSTVQRLLEAGAQPNKGHMLQGPPLLHAAAWGEADMVELLLEAGADVRVHDIAGHTALHYACSGGHALAAQALLRRGADINAKNEDGDTPMVLAEHHPTLQSLLRSWSPARGTSASSTTASSSRSNTPIAGSMAGGAAAAARAGGGGPLPTPGSSSAPSPPQQPRQTSGRAGELRVGATPVPRGHKMQVQAQQVYVQGGQEQGVQGGGAGQQQQPQQDPHLQHQSHHHSNQNQSLQVQGPNTPHHHVHHSHHPIPSQQQQQQQQPPQQQQPMVPQPPGYSSMSTRKHSKRPNLGRSLSLASADSPASAARVAGVQAPESGSDAPSGSEGG</sequence>
<keyword evidence="2 3" id="KW-0040">ANK repeat</keyword>
<name>A0ABQ7GNJ2_DUNSA</name>
<feature type="compositionally biased region" description="Low complexity" evidence="4">
    <location>
        <begin position="211"/>
        <end position="221"/>
    </location>
</feature>
<feature type="compositionally biased region" description="Low complexity" evidence="4">
    <location>
        <begin position="711"/>
        <end position="730"/>
    </location>
</feature>
<dbReference type="EMBL" id="MU069673">
    <property type="protein sequence ID" value="KAF5836143.1"/>
    <property type="molecule type" value="Genomic_DNA"/>
</dbReference>